<organism evidence="1 2">
    <name type="scientific">Tepidamorphus gemmatus</name>
    <dbReference type="NCBI Taxonomy" id="747076"/>
    <lineage>
        <taxon>Bacteria</taxon>
        <taxon>Pseudomonadati</taxon>
        <taxon>Pseudomonadota</taxon>
        <taxon>Alphaproteobacteria</taxon>
        <taxon>Hyphomicrobiales</taxon>
        <taxon>Tepidamorphaceae</taxon>
        <taxon>Tepidamorphus</taxon>
    </lineage>
</organism>
<dbReference type="RefSeq" id="WP_132806372.1">
    <property type="nucleotide sequence ID" value="NZ_SMAK01000005.1"/>
</dbReference>
<keyword evidence="2" id="KW-1185">Reference proteome</keyword>
<dbReference type="EMBL" id="SMAK01000005">
    <property type="protein sequence ID" value="TCT10506.1"/>
    <property type="molecule type" value="Genomic_DNA"/>
</dbReference>
<accession>A0A4R3MB30</accession>
<evidence type="ECO:0000313" key="2">
    <source>
        <dbReference type="Proteomes" id="UP000295678"/>
    </source>
</evidence>
<dbReference type="AlphaFoldDB" id="A0A4R3MB30"/>
<name>A0A4R3MB30_9HYPH</name>
<evidence type="ECO:0000313" key="1">
    <source>
        <dbReference type="EMBL" id="TCT10506.1"/>
    </source>
</evidence>
<comment type="caution">
    <text evidence="1">The sequence shown here is derived from an EMBL/GenBank/DDBJ whole genome shotgun (WGS) entry which is preliminary data.</text>
</comment>
<protein>
    <submittedName>
        <fullName evidence="1">Uncharacterized protein</fullName>
    </submittedName>
</protein>
<dbReference type="Proteomes" id="UP000295678">
    <property type="component" value="Unassembled WGS sequence"/>
</dbReference>
<sequence length="168" mass="18610">MDRFEYAWRDGARLQKGARVAAQAAGERLEQLRAAGGGELTPEAVVADARHSASPLHPLFEWDEAEAAHQYRLVQARALIRSVVVRYRAGPGDGARRVVAFVNVKDGDRQYYTTSAVALSDPARRAIVLRQAWEDFQALRRRYADLVEFSSFFAALDEIEAALPPVAA</sequence>
<reference evidence="1 2" key="1">
    <citation type="submission" date="2019-03" db="EMBL/GenBank/DDBJ databases">
        <title>Genomic Encyclopedia of Type Strains, Phase IV (KMG-IV): sequencing the most valuable type-strain genomes for metagenomic binning, comparative biology and taxonomic classification.</title>
        <authorList>
            <person name="Goeker M."/>
        </authorList>
    </citation>
    <scope>NUCLEOTIDE SEQUENCE [LARGE SCALE GENOMIC DNA]</scope>
    <source>
        <strain evidence="1 2">DSM 19345</strain>
    </source>
</reference>
<dbReference type="OrthoDB" id="7450555at2"/>
<proteinExistence type="predicted"/>
<gene>
    <name evidence="1" type="ORF">EDC22_1053</name>
</gene>